<dbReference type="InterPro" id="IPR035906">
    <property type="entry name" value="MetI-like_sf"/>
</dbReference>
<keyword evidence="2" id="KW-0812">Transmembrane</keyword>
<sequence>LSVNSGAYITEIFRAGIQSIDRGQFEASRSLDELHIETNL</sequence>
<dbReference type="Gene3D" id="1.10.3720.10">
    <property type="entry name" value="MetI-like"/>
    <property type="match status" value="1"/>
</dbReference>
<dbReference type="SUPFAM" id="SSF161098">
    <property type="entry name" value="MetI-like"/>
    <property type="match status" value="1"/>
</dbReference>
<evidence type="ECO:0000256" key="3">
    <source>
        <dbReference type="ARBA" id="ARBA00022989"/>
    </source>
</evidence>
<name>A0A074W4D0_9NEIS</name>
<comment type="caution">
    <text evidence="5">The sequence shown here is derived from an EMBL/GenBank/DDBJ whole genome shotgun (WGS) entry which is preliminary data.</text>
</comment>
<accession>A0A074W4D0</accession>
<evidence type="ECO:0000256" key="2">
    <source>
        <dbReference type="ARBA" id="ARBA00022692"/>
    </source>
</evidence>
<dbReference type="AlphaFoldDB" id="A0A074W4D0"/>
<comment type="subcellular location">
    <subcellularLocation>
        <location evidence="1">Membrane</location>
        <topology evidence="1">Multi-pass membrane protein</topology>
    </subcellularLocation>
</comment>
<reference evidence="5 6" key="1">
    <citation type="journal article" date="2014" name="PLoS Genet.">
        <title>Hidden diversity in honey bee gut symbionts detected by single-cell genomics.</title>
        <authorList>
            <person name="Engel P."/>
            <person name="Stepanauskas R."/>
            <person name="Moran N."/>
        </authorList>
    </citation>
    <scope>NUCLEOTIDE SEQUENCE [LARGE SCALE GENOMIC DNA]</scope>
    <source>
        <strain evidence="5 6">SCGC AB-598-J21</strain>
    </source>
</reference>
<dbReference type="Proteomes" id="UP000027644">
    <property type="component" value="Unassembled WGS sequence"/>
</dbReference>
<organism evidence="5 6">
    <name type="scientific">Snodgrassella alvi SCGC AB-598-J21</name>
    <dbReference type="NCBI Taxonomy" id="1385367"/>
    <lineage>
        <taxon>Bacteria</taxon>
        <taxon>Pseudomonadati</taxon>
        <taxon>Pseudomonadota</taxon>
        <taxon>Betaproteobacteria</taxon>
        <taxon>Neisseriales</taxon>
        <taxon>Neisseriaceae</taxon>
        <taxon>Snodgrassella</taxon>
    </lineage>
</organism>
<dbReference type="EMBL" id="AVQL01000003">
    <property type="protein sequence ID" value="KEQ02214.1"/>
    <property type="molecule type" value="Genomic_DNA"/>
</dbReference>
<proteinExistence type="predicted"/>
<evidence type="ECO:0000313" key="5">
    <source>
        <dbReference type="EMBL" id="KEQ02214.1"/>
    </source>
</evidence>
<gene>
    <name evidence="5" type="ORF">SASC598J21_000030</name>
</gene>
<keyword evidence="3" id="KW-1133">Transmembrane helix</keyword>
<feature type="non-terminal residue" evidence="5">
    <location>
        <position position="1"/>
    </location>
</feature>
<keyword evidence="4" id="KW-0472">Membrane</keyword>
<evidence type="ECO:0000256" key="4">
    <source>
        <dbReference type="ARBA" id="ARBA00023136"/>
    </source>
</evidence>
<dbReference type="GO" id="GO:0016020">
    <property type="term" value="C:membrane"/>
    <property type="evidence" value="ECO:0007669"/>
    <property type="project" value="UniProtKB-SubCell"/>
</dbReference>
<evidence type="ECO:0000256" key="1">
    <source>
        <dbReference type="ARBA" id="ARBA00004141"/>
    </source>
</evidence>
<evidence type="ECO:0000313" key="6">
    <source>
        <dbReference type="Proteomes" id="UP000027644"/>
    </source>
</evidence>
<protein>
    <submittedName>
        <fullName evidence="5">ABC-type amino acid transport system, permease component</fullName>
    </submittedName>
</protein>